<sequence>MDASVRVPRLFNDYLDIAQTTQTLRKQGRQSEYSSLRNGTSISIFNEERPLDAA</sequence>
<reference evidence="1 2" key="1">
    <citation type="submission" date="2013-08" db="EMBL/GenBank/DDBJ databases">
        <title>Gluconobacter thailandicus NBRC 3257 whole genome sequence.</title>
        <authorList>
            <person name="Matsutani M."/>
            <person name="Yakushi T."/>
            <person name="Matsushita K."/>
        </authorList>
    </citation>
    <scope>NUCLEOTIDE SEQUENCE [LARGE SCALE GENOMIC DNA]</scope>
    <source>
        <strain evidence="1 2">NBRC 3257</strain>
    </source>
</reference>
<protein>
    <submittedName>
        <fullName evidence="1">Uncharacterized protein</fullName>
    </submittedName>
</protein>
<accession>A0ABQ0IVG5</accession>
<evidence type="ECO:0000313" key="2">
    <source>
        <dbReference type="Proteomes" id="UP000018209"/>
    </source>
</evidence>
<proteinExistence type="predicted"/>
<gene>
    <name evidence="1" type="ORF">NBRC3257_1199</name>
</gene>
<evidence type="ECO:0000313" key="1">
    <source>
        <dbReference type="EMBL" id="GAD26200.1"/>
    </source>
</evidence>
<dbReference type="Proteomes" id="UP000018209">
    <property type="component" value="Unassembled WGS sequence"/>
</dbReference>
<name>A0ABQ0IVG5_GLUTH</name>
<dbReference type="EMBL" id="BASM01000015">
    <property type="protein sequence ID" value="GAD26200.1"/>
    <property type="molecule type" value="Genomic_DNA"/>
</dbReference>
<comment type="caution">
    <text evidence="1">The sequence shown here is derived from an EMBL/GenBank/DDBJ whole genome shotgun (WGS) entry which is preliminary data.</text>
</comment>
<organism evidence="1 2">
    <name type="scientific">Gluconobacter thailandicus NBRC 3257</name>
    <dbReference type="NCBI Taxonomy" id="1381097"/>
    <lineage>
        <taxon>Bacteria</taxon>
        <taxon>Pseudomonadati</taxon>
        <taxon>Pseudomonadota</taxon>
        <taxon>Alphaproteobacteria</taxon>
        <taxon>Acetobacterales</taxon>
        <taxon>Acetobacteraceae</taxon>
        <taxon>Gluconobacter</taxon>
    </lineage>
</organism>
<keyword evidence="2" id="KW-1185">Reference proteome</keyword>